<sequence length="98" mass="11186">MIGDQFDFPTSQHAVPFVMDSDEFQALLDYPLNLDAPPNPNFVPRALVESDEPKTELDLWLESTLPTSDWFPPHVLDELLTFFEDYKNKKDATPSSPC</sequence>
<proteinExistence type="predicted"/>
<dbReference type="Proteomes" id="UP001165960">
    <property type="component" value="Unassembled WGS sequence"/>
</dbReference>
<evidence type="ECO:0000313" key="1">
    <source>
        <dbReference type="EMBL" id="KAJ9064443.1"/>
    </source>
</evidence>
<gene>
    <name evidence="1" type="ORF">DSO57_1030556</name>
</gene>
<keyword evidence="2" id="KW-1185">Reference proteome</keyword>
<name>A0ACC2SQ22_9FUNG</name>
<comment type="caution">
    <text evidence="1">The sequence shown here is derived from an EMBL/GenBank/DDBJ whole genome shotgun (WGS) entry which is preliminary data.</text>
</comment>
<reference evidence="1" key="1">
    <citation type="submission" date="2022-04" db="EMBL/GenBank/DDBJ databases">
        <title>Genome of the entomopathogenic fungus Entomophthora muscae.</title>
        <authorList>
            <person name="Elya C."/>
            <person name="Lovett B.R."/>
            <person name="Lee E."/>
            <person name="Macias A.M."/>
            <person name="Hajek A.E."/>
            <person name="De Bivort B.L."/>
            <person name="Kasson M.T."/>
            <person name="De Fine Licht H.H."/>
            <person name="Stajich J.E."/>
        </authorList>
    </citation>
    <scope>NUCLEOTIDE SEQUENCE</scope>
    <source>
        <strain evidence="1">Berkeley</strain>
    </source>
</reference>
<accession>A0ACC2SQ22</accession>
<evidence type="ECO:0000313" key="2">
    <source>
        <dbReference type="Proteomes" id="UP001165960"/>
    </source>
</evidence>
<protein>
    <submittedName>
        <fullName evidence="1">Uncharacterized protein</fullName>
    </submittedName>
</protein>
<dbReference type="EMBL" id="QTSX02004471">
    <property type="protein sequence ID" value="KAJ9064443.1"/>
    <property type="molecule type" value="Genomic_DNA"/>
</dbReference>
<organism evidence="1 2">
    <name type="scientific">Entomophthora muscae</name>
    <dbReference type="NCBI Taxonomy" id="34485"/>
    <lineage>
        <taxon>Eukaryota</taxon>
        <taxon>Fungi</taxon>
        <taxon>Fungi incertae sedis</taxon>
        <taxon>Zoopagomycota</taxon>
        <taxon>Entomophthoromycotina</taxon>
        <taxon>Entomophthoromycetes</taxon>
        <taxon>Entomophthorales</taxon>
        <taxon>Entomophthoraceae</taxon>
        <taxon>Entomophthora</taxon>
    </lineage>
</organism>